<gene>
    <name evidence="2" type="ORF">M422DRAFT_250251</name>
</gene>
<sequence>MAVFSVNSKPTSRPPRGRGSYSSSLSPSWKTGTSLCSLPIANSRLPTRSTDMLPSSPSPASSLPVCRWLNAILDRLSRYKRGHVNRRMSPHEEASKGVRTYDSQIYFPFNIMQSILDDTYTLKLVFLFLDPSPPILLPLQHRPRHAHRLLDIDNVEESGISLSAQLAAYVATLSLERRFNHGEPNGREAVLVLAWTKMVSTTLRRSVDAKMRGSERKTAAVEAGMEHADVGPVHEGGKSTTSLENEINVEILLVKSTLPESGKKVRMPHTSSLLRFGHAASSSIGNVLRIIGPSGKPLHVLTCEPNSPSFPVTTPTSLTHTSSDTVRVDYGASKRDTIRG</sequence>
<proteinExistence type="predicted"/>
<evidence type="ECO:0000256" key="1">
    <source>
        <dbReference type="SAM" id="MobiDB-lite"/>
    </source>
</evidence>
<reference evidence="2 3" key="1">
    <citation type="submission" date="2014-06" db="EMBL/GenBank/DDBJ databases">
        <title>Evolutionary Origins and Diversification of the Mycorrhizal Mutualists.</title>
        <authorList>
            <consortium name="DOE Joint Genome Institute"/>
            <consortium name="Mycorrhizal Genomics Consortium"/>
            <person name="Kohler A."/>
            <person name="Kuo A."/>
            <person name="Nagy L.G."/>
            <person name="Floudas D."/>
            <person name="Copeland A."/>
            <person name="Barry K.W."/>
            <person name="Cichocki N."/>
            <person name="Veneault-Fourrey C."/>
            <person name="LaButti K."/>
            <person name="Lindquist E.A."/>
            <person name="Lipzen A."/>
            <person name="Lundell T."/>
            <person name="Morin E."/>
            <person name="Murat C."/>
            <person name="Riley R."/>
            <person name="Ohm R."/>
            <person name="Sun H."/>
            <person name="Tunlid A."/>
            <person name="Henrissat B."/>
            <person name="Grigoriev I.V."/>
            <person name="Hibbett D.S."/>
            <person name="Martin F."/>
        </authorList>
    </citation>
    <scope>NUCLEOTIDE SEQUENCE [LARGE SCALE GENOMIC DNA]</scope>
    <source>
        <strain evidence="2 3">SS14</strain>
    </source>
</reference>
<keyword evidence="3" id="KW-1185">Reference proteome</keyword>
<dbReference type="AlphaFoldDB" id="A0A0C9UTP0"/>
<accession>A0A0C9UTP0</accession>
<evidence type="ECO:0000313" key="3">
    <source>
        <dbReference type="Proteomes" id="UP000054279"/>
    </source>
</evidence>
<feature type="region of interest" description="Disordered" evidence="1">
    <location>
        <begin position="1"/>
        <end position="31"/>
    </location>
</feature>
<protein>
    <submittedName>
        <fullName evidence="2">Uncharacterized protein</fullName>
    </submittedName>
</protein>
<name>A0A0C9UTP0_SPHS4</name>
<organism evidence="2 3">
    <name type="scientific">Sphaerobolus stellatus (strain SS14)</name>
    <dbReference type="NCBI Taxonomy" id="990650"/>
    <lineage>
        <taxon>Eukaryota</taxon>
        <taxon>Fungi</taxon>
        <taxon>Dikarya</taxon>
        <taxon>Basidiomycota</taxon>
        <taxon>Agaricomycotina</taxon>
        <taxon>Agaricomycetes</taxon>
        <taxon>Phallomycetidae</taxon>
        <taxon>Geastrales</taxon>
        <taxon>Sphaerobolaceae</taxon>
        <taxon>Sphaerobolus</taxon>
    </lineage>
</organism>
<dbReference type="EMBL" id="KN837108">
    <property type="protein sequence ID" value="KIJ46213.1"/>
    <property type="molecule type" value="Genomic_DNA"/>
</dbReference>
<dbReference type="Proteomes" id="UP000054279">
    <property type="component" value="Unassembled WGS sequence"/>
</dbReference>
<feature type="compositionally biased region" description="Low complexity" evidence="1">
    <location>
        <begin position="17"/>
        <end position="28"/>
    </location>
</feature>
<evidence type="ECO:0000313" key="2">
    <source>
        <dbReference type="EMBL" id="KIJ46213.1"/>
    </source>
</evidence>
<dbReference type="HOGENOM" id="CLU_816766_0_0_1"/>